<dbReference type="GO" id="GO:0004497">
    <property type="term" value="F:monooxygenase activity"/>
    <property type="evidence" value="ECO:0007669"/>
    <property type="project" value="UniProtKB-KW"/>
</dbReference>
<dbReference type="InterPro" id="IPR002397">
    <property type="entry name" value="Cyt_P450_B"/>
</dbReference>
<dbReference type="InterPro" id="IPR036396">
    <property type="entry name" value="Cyt_P450_sf"/>
</dbReference>
<dbReference type="PRINTS" id="PR00359">
    <property type="entry name" value="BP450"/>
</dbReference>
<dbReference type="GO" id="GO:0005506">
    <property type="term" value="F:iron ion binding"/>
    <property type="evidence" value="ECO:0007669"/>
    <property type="project" value="InterPro"/>
</dbReference>
<dbReference type="InterPro" id="IPR001128">
    <property type="entry name" value="Cyt_P450"/>
</dbReference>
<evidence type="ECO:0000256" key="8">
    <source>
        <dbReference type="SAM" id="MobiDB-lite"/>
    </source>
</evidence>
<dbReference type="Pfam" id="PF00067">
    <property type="entry name" value="p450"/>
    <property type="match status" value="1"/>
</dbReference>
<dbReference type="AlphaFoldDB" id="A0A917ZR92"/>
<dbReference type="EMBL" id="BMMS01000010">
    <property type="protein sequence ID" value="GGO87990.1"/>
    <property type="molecule type" value="Genomic_DNA"/>
</dbReference>
<evidence type="ECO:0000256" key="5">
    <source>
        <dbReference type="ARBA" id="ARBA00023004"/>
    </source>
</evidence>
<reference evidence="9" key="2">
    <citation type="submission" date="2020-09" db="EMBL/GenBank/DDBJ databases">
        <authorList>
            <person name="Sun Q."/>
            <person name="Zhou Y."/>
        </authorList>
    </citation>
    <scope>NUCLEOTIDE SEQUENCE</scope>
    <source>
        <strain evidence="9">CGMCC 4.7201</strain>
    </source>
</reference>
<proteinExistence type="inferred from homology"/>
<dbReference type="GO" id="GO:0016705">
    <property type="term" value="F:oxidoreductase activity, acting on paired donors, with incorporation or reduction of molecular oxygen"/>
    <property type="evidence" value="ECO:0007669"/>
    <property type="project" value="InterPro"/>
</dbReference>
<dbReference type="PROSITE" id="PS00086">
    <property type="entry name" value="CYTOCHROME_P450"/>
    <property type="match status" value="1"/>
</dbReference>
<dbReference type="CDD" id="cd11029">
    <property type="entry name" value="CYP107-like"/>
    <property type="match status" value="1"/>
</dbReference>
<gene>
    <name evidence="9" type="ORF">GCM10012280_27750</name>
</gene>
<evidence type="ECO:0000256" key="7">
    <source>
        <dbReference type="RuleBase" id="RU000461"/>
    </source>
</evidence>
<name>A0A917ZR92_9ACTN</name>
<dbReference type="Gene3D" id="1.10.630.10">
    <property type="entry name" value="Cytochrome P450"/>
    <property type="match status" value="1"/>
</dbReference>
<dbReference type="SUPFAM" id="SSF48264">
    <property type="entry name" value="Cytochrome P450"/>
    <property type="match status" value="1"/>
</dbReference>
<reference evidence="9" key="1">
    <citation type="journal article" date="2014" name="Int. J. Syst. Evol. Microbiol.">
        <title>Complete genome sequence of Corynebacterium casei LMG S-19264T (=DSM 44701T), isolated from a smear-ripened cheese.</title>
        <authorList>
            <consortium name="US DOE Joint Genome Institute (JGI-PGF)"/>
            <person name="Walter F."/>
            <person name="Albersmeier A."/>
            <person name="Kalinowski J."/>
            <person name="Ruckert C."/>
        </authorList>
    </citation>
    <scope>NUCLEOTIDE SEQUENCE</scope>
    <source>
        <strain evidence="9">CGMCC 4.7201</strain>
    </source>
</reference>
<feature type="region of interest" description="Disordered" evidence="8">
    <location>
        <begin position="60"/>
        <end position="95"/>
    </location>
</feature>
<evidence type="ECO:0000313" key="9">
    <source>
        <dbReference type="EMBL" id="GGO87990.1"/>
    </source>
</evidence>
<dbReference type="PANTHER" id="PTHR46696:SF1">
    <property type="entry name" value="CYTOCHROME P450 YJIB-RELATED"/>
    <property type="match status" value="1"/>
</dbReference>
<evidence type="ECO:0000256" key="1">
    <source>
        <dbReference type="ARBA" id="ARBA00010617"/>
    </source>
</evidence>
<comment type="similarity">
    <text evidence="1 7">Belongs to the cytochrome P450 family.</text>
</comment>
<keyword evidence="6 7" id="KW-0503">Monooxygenase</keyword>
<evidence type="ECO:0000256" key="2">
    <source>
        <dbReference type="ARBA" id="ARBA00022617"/>
    </source>
</evidence>
<evidence type="ECO:0000313" key="10">
    <source>
        <dbReference type="Proteomes" id="UP000641932"/>
    </source>
</evidence>
<dbReference type="Proteomes" id="UP000641932">
    <property type="component" value="Unassembled WGS sequence"/>
</dbReference>
<accession>A0A917ZR92</accession>
<dbReference type="GO" id="GO:0020037">
    <property type="term" value="F:heme binding"/>
    <property type="evidence" value="ECO:0007669"/>
    <property type="project" value="InterPro"/>
</dbReference>
<evidence type="ECO:0000256" key="4">
    <source>
        <dbReference type="ARBA" id="ARBA00023002"/>
    </source>
</evidence>
<keyword evidence="4 7" id="KW-0560">Oxidoreductase</keyword>
<protein>
    <submittedName>
        <fullName evidence="9">Cytochrome P450</fullName>
    </submittedName>
</protein>
<keyword evidence="5 7" id="KW-0408">Iron</keyword>
<dbReference type="RefSeq" id="WP_189131921.1">
    <property type="nucleotide sequence ID" value="NZ_BMMS01000010.1"/>
</dbReference>
<evidence type="ECO:0000256" key="3">
    <source>
        <dbReference type="ARBA" id="ARBA00022723"/>
    </source>
</evidence>
<dbReference type="PANTHER" id="PTHR46696">
    <property type="entry name" value="P450, PUTATIVE (EUROFUNG)-RELATED"/>
    <property type="match status" value="1"/>
</dbReference>
<comment type="caution">
    <text evidence="9">The sequence shown here is derived from an EMBL/GenBank/DDBJ whole genome shotgun (WGS) entry which is preliminary data.</text>
</comment>
<organism evidence="9 10">
    <name type="scientific">Wenjunlia tyrosinilytica</name>
    <dbReference type="NCBI Taxonomy" id="1544741"/>
    <lineage>
        <taxon>Bacteria</taxon>
        <taxon>Bacillati</taxon>
        <taxon>Actinomycetota</taxon>
        <taxon>Actinomycetes</taxon>
        <taxon>Kitasatosporales</taxon>
        <taxon>Streptomycetaceae</taxon>
        <taxon>Wenjunlia</taxon>
    </lineage>
</organism>
<evidence type="ECO:0000256" key="6">
    <source>
        <dbReference type="ARBA" id="ARBA00023033"/>
    </source>
</evidence>
<keyword evidence="3 7" id="KW-0479">Metal-binding</keyword>
<keyword evidence="10" id="KW-1185">Reference proteome</keyword>
<keyword evidence="2 7" id="KW-0349">Heme</keyword>
<dbReference type="FunFam" id="1.10.630.10:FF:000018">
    <property type="entry name" value="Cytochrome P450 monooxygenase"/>
    <property type="match status" value="1"/>
</dbReference>
<dbReference type="InterPro" id="IPR017972">
    <property type="entry name" value="Cyt_P450_CS"/>
</dbReference>
<sequence>MTGEAPLTLDAGFTADPFPALAELLAGGPVRHVVLPDGSEHWAVSRYADAVRVLTDPRMGSEARRALTPAGAAPGRSHPGDHMMNGTLMDRDPPSHTRLRRLVGRMLAARVERMGPRIQEITDELLDALEGQQHADLVEALAFPLPIRVIGELLGVPHRDLPGLRRIGGDLLGFVTDQRSARDARATLSRTREYLALLIAAKRSRPGHDLLSELVAAQAADGRRISDDELLAMALLLLVGGHETTVQLIGTGVLTLLTHPRQLAALRRDPAALLPGTIDELLRFDGPTSPGLFRYTLDDVEVGGVTIPRGSRVLIVLGAANRDPRRFPHPDLFDIGRQDNPHVAFGHGAHFCLGARLARLEGRVAIGSLLKRFPDLRLAVEPDELTWRFASVRGPDTLPVELGAPRPADPGD</sequence>